<comment type="caution">
    <text evidence="1">The sequence shown here is derived from an EMBL/GenBank/DDBJ whole genome shotgun (WGS) entry which is preliminary data.</text>
</comment>
<dbReference type="InterPro" id="IPR038765">
    <property type="entry name" value="Papain-like_cys_pep_sf"/>
</dbReference>
<gene>
    <name evidence="1" type="ORF">H9779_03195</name>
</gene>
<dbReference type="InterPro" id="IPR000200">
    <property type="entry name" value="Peptidase_C10"/>
</dbReference>
<evidence type="ECO:0000313" key="2">
    <source>
        <dbReference type="Proteomes" id="UP000824259"/>
    </source>
</evidence>
<accession>A0A9D2L3X2</accession>
<dbReference type="Proteomes" id="UP000824259">
    <property type="component" value="Unassembled WGS sequence"/>
</dbReference>
<reference evidence="1" key="2">
    <citation type="submission" date="2021-04" db="EMBL/GenBank/DDBJ databases">
        <authorList>
            <person name="Gilroy R."/>
        </authorList>
    </citation>
    <scope>NUCLEOTIDE SEQUENCE</scope>
    <source>
        <strain evidence="1">CHK169-11906</strain>
    </source>
</reference>
<dbReference type="GO" id="GO:0006508">
    <property type="term" value="P:proteolysis"/>
    <property type="evidence" value="ECO:0007669"/>
    <property type="project" value="UniProtKB-KW"/>
</dbReference>
<proteinExistence type="predicted"/>
<name>A0A9D2L3X2_9BACT</name>
<organism evidence="1 2">
    <name type="scientific">Candidatus Alistipes avicola</name>
    <dbReference type="NCBI Taxonomy" id="2838432"/>
    <lineage>
        <taxon>Bacteria</taxon>
        <taxon>Pseudomonadati</taxon>
        <taxon>Bacteroidota</taxon>
        <taxon>Bacteroidia</taxon>
        <taxon>Bacteroidales</taxon>
        <taxon>Rikenellaceae</taxon>
        <taxon>Alistipes</taxon>
    </lineage>
</organism>
<dbReference type="Gene3D" id="3.90.70.50">
    <property type="entry name" value="Peptidase C10, streptopain"/>
    <property type="match status" value="2"/>
</dbReference>
<reference evidence="1" key="1">
    <citation type="journal article" date="2021" name="PeerJ">
        <title>Extensive microbial diversity within the chicken gut microbiome revealed by metagenomics and culture.</title>
        <authorList>
            <person name="Gilroy R."/>
            <person name="Ravi A."/>
            <person name="Getino M."/>
            <person name="Pursley I."/>
            <person name="Horton D.L."/>
            <person name="Alikhan N.F."/>
            <person name="Baker D."/>
            <person name="Gharbi K."/>
            <person name="Hall N."/>
            <person name="Watson M."/>
            <person name="Adriaenssens E.M."/>
            <person name="Foster-Nyarko E."/>
            <person name="Jarju S."/>
            <person name="Secka A."/>
            <person name="Antonio M."/>
            <person name="Oren A."/>
            <person name="Chaudhuri R.R."/>
            <person name="La Ragione R."/>
            <person name="Hildebrand F."/>
            <person name="Pallen M.J."/>
        </authorList>
    </citation>
    <scope>NUCLEOTIDE SEQUENCE</scope>
    <source>
        <strain evidence="1">CHK169-11906</strain>
    </source>
</reference>
<sequence length="503" mass="56228">MIAVRKKDEAVFLILFVLPDVYNKRLWRVFCRMQNTTILFNLLIFLPMKRIYVFLLLGLFTNILTSCSNDPLYPQDFSNNSDELSGEIVEGRNLTLQQAMNNLNFIARNIDGNGNRRVESVDLLQVSDFSKNGITTMSSSDTEGEMNQLAYVVNFADNNGYAILGANAGVPPVLVLGDDGSFSTQDYLSFLESEPIKANKQTLQTVQSGQMDPKKLQYMMVTSAILSSSQSAILPGGNVTIKLGRDTSVLLKCNPLVRTKWDQAEPYNYYSPTSGSGVKYLAGCLPIAAAQILAAMTYHQNLRPTVTISNNYAVDWEAIADEMYAGTVRYQSTTTNALKVASLIRAIGDYVDADYSSSSTSVYVPNLESLFAYLGFDNATLDWFDKNDAFDMIVRQQLPLFVGAQERSTNAGHAFILDGWLRLEYTFDRMPIGGASERTRESFDLVHCNFGFDGMGDGYYTPGAFNLSRDNNNDEKEDNDFPWYGEDTDYSVDIYQITFNYSN</sequence>
<dbReference type="AlphaFoldDB" id="A0A9D2L3X2"/>
<dbReference type="GO" id="GO:0008234">
    <property type="term" value="F:cysteine-type peptidase activity"/>
    <property type="evidence" value="ECO:0007669"/>
    <property type="project" value="UniProtKB-KW"/>
</dbReference>
<evidence type="ECO:0000313" key="1">
    <source>
        <dbReference type="EMBL" id="HJA98590.1"/>
    </source>
</evidence>
<dbReference type="Pfam" id="PF01640">
    <property type="entry name" value="Peptidase_C10"/>
    <property type="match status" value="1"/>
</dbReference>
<dbReference type="EMBL" id="DWYR01000009">
    <property type="protein sequence ID" value="HJA98590.1"/>
    <property type="molecule type" value="Genomic_DNA"/>
</dbReference>
<dbReference type="InterPro" id="IPR044934">
    <property type="entry name" value="Streptopain_sf"/>
</dbReference>
<protein>
    <submittedName>
        <fullName evidence="1">C10 family peptidase</fullName>
    </submittedName>
</protein>
<dbReference type="SUPFAM" id="SSF54001">
    <property type="entry name" value="Cysteine proteinases"/>
    <property type="match status" value="1"/>
</dbReference>